<dbReference type="Proteomes" id="UP000555552">
    <property type="component" value="Unassembled WGS sequence"/>
</dbReference>
<dbReference type="RefSeq" id="WP_171203043.1">
    <property type="nucleotide sequence ID" value="NZ_BAAANP010000020.1"/>
</dbReference>
<protein>
    <recommendedName>
        <fullName evidence="4">YdhG-like domain-containing protein</fullName>
    </recommendedName>
</protein>
<dbReference type="SUPFAM" id="SSF159888">
    <property type="entry name" value="YdhG-like"/>
    <property type="match status" value="1"/>
</dbReference>
<sequence length="151" mass="16337">MADEDAAAGGFSDDERAAVRQRAEELRSTKGLKGAARLAKELEACLEAVDALEGADRLVATELHRVVTEEAPHLAPRTWYGFPSYARDGDVVVFYQPAAKFGTRYGTVGFQEGAALDDGPMWATSFAVVDVDDAVRERLRELVRRAAPAPA</sequence>
<evidence type="ECO:0008006" key="4">
    <source>
        <dbReference type="Google" id="ProtNLM"/>
    </source>
</evidence>
<reference evidence="2 3" key="1">
    <citation type="submission" date="2020-05" db="EMBL/GenBank/DDBJ databases">
        <title>MicrobeNet Type strains.</title>
        <authorList>
            <person name="Nicholson A.C."/>
        </authorList>
    </citation>
    <scope>NUCLEOTIDE SEQUENCE [LARGE SCALE GENOMIC DNA]</scope>
    <source>
        <strain evidence="2 3">JCM 14547</strain>
    </source>
</reference>
<evidence type="ECO:0000313" key="2">
    <source>
        <dbReference type="EMBL" id="NNH23218.1"/>
    </source>
</evidence>
<dbReference type="AlphaFoldDB" id="A0A849C0K3"/>
<proteinExistence type="predicted"/>
<evidence type="ECO:0000256" key="1">
    <source>
        <dbReference type="SAM" id="MobiDB-lite"/>
    </source>
</evidence>
<name>A0A849C0K3_9ACTN</name>
<keyword evidence="3" id="KW-1185">Reference proteome</keyword>
<dbReference type="EMBL" id="JABEMA010000111">
    <property type="protein sequence ID" value="NNH23218.1"/>
    <property type="molecule type" value="Genomic_DNA"/>
</dbReference>
<organism evidence="2 3">
    <name type="scientific">Pseudokineococcus marinus</name>
    <dbReference type="NCBI Taxonomy" id="351215"/>
    <lineage>
        <taxon>Bacteria</taxon>
        <taxon>Bacillati</taxon>
        <taxon>Actinomycetota</taxon>
        <taxon>Actinomycetes</taxon>
        <taxon>Kineosporiales</taxon>
        <taxon>Kineosporiaceae</taxon>
        <taxon>Pseudokineococcus</taxon>
    </lineage>
</organism>
<feature type="compositionally biased region" description="Basic and acidic residues" evidence="1">
    <location>
        <begin position="13"/>
        <end position="28"/>
    </location>
</feature>
<feature type="region of interest" description="Disordered" evidence="1">
    <location>
        <begin position="1"/>
        <end position="31"/>
    </location>
</feature>
<accession>A0A849C0K3</accession>
<comment type="caution">
    <text evidence="2">The sequence shown here is derived from an EMBL/GenBank/DDBJ whole genome shotgun (WGS) entry which is preliminary data.</text>
</comment>
<evidence type="ECO:0000313" key="3">
    <source>
        <dbReference type="Proteomes" id="UP000555552"/>
    </source>
</evidence>
<gene>
    <name evidence="2" type="ORF">HLB09_08960</name>
</gene>